<dbReference type="EMBL" id="JACQXR010000046">
    <property type="protein sequence ID" value="MBI4726361.1"/>
    <property type="molecule type" value="Genomic_DNA"/>
</dbReference>
<dbReference type="NCBIfam" id="TIGR04183">
    <property type="entry name" value="Por_Secre_tail"/>
    <property type="match status" value="1"/>
</dbReference>
<comment type="caution">
    <text evidence="2">The sequence shown here is derived from an EMBL/GenBank/DDBJ whole genome shotgun (WGS) entry which is preliminary data.</text>
</comment>
<gene>
    <name evidence="2" type="ORF">HY768_03910</name>
</gene>
<dbReference type="InterPro" id="IPR026444">
    <property type="entry name" value="Secre_tail"/>
</dbReference>
<sequence length="290" mass="31809">MVTWEDYRYDPSGNISAIMAQVYQMGVPVGGNVVVNDQVLANRYVYGGRNAACNNDRILFAWEDNRRLKGMDVYAKLTDWDLQHIEAEPPVISYIDSLPDDDAAPYGPYPVKAAVTDNQALAWVRLVYQLNGGSPDTLGMLSGTADTFEVSIPVQAVAVNETLTINYRAIAQDSSLNKVGSIQYSFKAIGPMGVAGRPETSLPAVYALGNACPNPSRGRTVFSYQLPRASNVSLKVYNIAGQLIKTFNEGQKPAGYHQINWNNHNLLAGVYFYRLQAGDFSAIKKMIAVK</sequence>
<dbReference type="AlphaFoldDB" id="A0A933I8V3"/>
<protein>
    <submittedName>
        <fullName evidence="2">T9SS type A sorting domain-containing protein</fullName>
    </submittedName>
</protein>
<dbReference type="Gene3D" id="2.60.40.4070">
    <property type="match status" value="1"/>
</dbReference>
<evidence type="ECO:0000259" key="1">
    <source>
        <dbReference type="Pfam" id="PF18962"/>
    </source>
</evidence>
<name>A0A933I8V3_UNCT6</name>
<feature type="domain" description="Secretion system C-terminal sorting" evidence="1">
    <location>
        <begin position="213"/>
        <end position="287"/>
    </location>
</feature>
<accession>A0A933I8V3</accession>
<dbReference type="Pfam" id="PF18962">
    <property type="entry name" value="Por_Secre_tail"/>
    <property type="match status" value="1"/>
</dbReference>
<dbReference type="Proteomes" id="UP000736328">
    <property type="component" value="Unassembled WGS sequence"/>
</dbReference>
<evidence type="ECO:0000313" key="2">
    <source>
        <dbReference type="EMBL" id="MBI4726361.1"/>
    </source>
</evidence>
<organism evidence="2 3">
    <name type="scientific">candidate division TA06 bacterium</name>
    <dbReference type="NCBI Taxonomy" id="2250710"/>
    <lineage>
        <taxon>Bacteria</taxon>
        <taxon>Bacteria division TA06</taxon>
    </lineage>
</organism>
<proteinExistence type="predicted"/>
<reference evidence="2" key="1">
    <citation type="submission" date="2020-07" db="EMBL/GenBank/DDBJ databases">
        <title>Huge and variable diversity of episymbiotic CPR bacteria and DPANN archaea in groundwater ecosystems.</title>
        <authorList>
            <person name="He C.Y."/>
            <person name="Keren R."/>
            <person name="Whittaker M."/>
            <person name="Farag I.F."/>
            <person name="Doudna J."/>
            <person name="Cate J.H.D."/>
            <person name="Banfield J.F."/>
        </authorList>
    </citation>
    <scope>NUCLEOTIDE SEQUENCE</scope>
    <source>
        <strain evidence="2">NC_groundwater_1520_Pr4_B-0.1um_53_5</strain>
    </source>
</reference>
<evidence type="ECO:0000313" key="3">
    <source>
        <dbReference type="Proteomes" id="UP000736328"/>
    </source>
</evidence>